<name>Q9GSQ7_BABBI</name>
<sequence length="135" mass="15258">MAIKFECLKEYLLRVTSESPVEIKEKLVEFHFGNKDDIIANLTLNELKSFYKLFYDGDAPIPNLRKHFSDYESKLKQGETLTATANPISAFFTDNSENGEELKQLDKANADMVIYTSRPGNLPLRLPGNAEPDAV</sequence>
<proteinExistence type="predicted"/>
<protein>
    <submittedName>
        <fullName evidence="1">Uncharacterized protein</fullName>
    </submittedName>
</protein>
<evidence type="ECO:0000313" key="1">
    <source>
        <dbReference type="EMBL" id="AAG28758.1"/>
    </source>
</evidence>
<dbReference type="AlphaFoldDB" id="Q9GSQ7"/>
<organism evidence="1">
    <name type="scientific">Babesia bigemina</name>
    <dbReference type="NCBI Taxonomy" id="5866"/>
    <lineage>
        <taxon>Eukaryota</taxon>
        <taxon>Sar</taxon>
        <taxon>Alveolata</taxon>
        <taxon>Apicomplexa</taxon>
        <taxon>Aconoidasida</taxon>
        <taxon>Piroplasmida</taxon>
        <taxon>Babesiidae</taxon>
        <taxon>Babesia</taxon>
    </lineage>
</organism>
<accession>Q9GSQ7</accession>
<dbReference type="EMBL" id="AF298631">
    <property type="protein sequence ID" value="AAG28758.1"/>
    <property type="molecule type" value="Genomic_DNA"/>
</dbReference>
<reference evidence="1" key="1">
    <citation type="journal article" date="2001" name="Infect. Immun.">
        <title>Molecular basis for variable expression of merozoite surface antigen gp45 among American isolates of Babesia bigemina.</title>
        <authorList>
            <person name="Fisher T.G."/>
            <person name="McElwain T.F."/>
            <person name="Palmer G.H."/>
        </authorList>
    </citation>
    <scope>NUCLEOTIDE SEQUENCE</scope>
</reference>